<dbReference type="STRING" id="79200.A0A166D3F2"/>
<dbReference type="SUPFAM" id="SSF46689">
    <property type="entry name" value="Homeodomain-like"/>
    <property type="match status" value="1"/>
</dbReference>
<organism evidence="1">
    <name type="scientific">Daucus carota subsp. sativus</name>
    <name type="common">Carrot</name>
    <dbReference type="NCBI Taxonomy" id="79200"/>
    <lineage>
        <taxon>Eukaryota</taxon>
        <taxon>Viridiplantae</taxon>
        <taxon>Streptophyta</taxon>
        <taxon>Embryophyta</taxon>
        <taxon>Tracheophyta</taxon>
        <taxon>Spermatophyta</taxon>
        <taxon>Magnoliopsida</taxon>
        <taxon>eudicotyledons</taxon>
        <taxon>Gunneridae</taxon>
        <taxon>Pentapetalae</taxon>
        <taxon>asterids</taxon>
        <taxon>campanulids</taxon>
        <taxon>Apiales</taxon>
        <taxon>Apiaceae</taxon>
        <taxon>Apioideae</taxon>
        <taxon>Scandiceae</taxon>
        <taxon>Daucinae</taxon>
        <taxon>Daucus</taxon>
        <taxon>Daucus sect. Daucus</taxon>
    </lineage>
</organism>
<name>A0A166D3F2_DAUCS</name>
<reference evidence="1" key="1">
    <citation type="journal article" date="2016" name="Nat. Genet.">
        <title>A high-quality carrot genome assembly provides new insights into carotenoid accumulation and asterid genome evolution.</title>
        <authorList>
            <person name="Iorizzo M."/>
            <person name="Ellison S."/>
            <person name="Senalik D."/>
            <person name="Zeng P."/>
            <person name="Satapoomin P."/>
            <person name="Huang J."/>
            <person name="Bowman M."/>
            <person name="Iovene M."/>
            <person name="Sanseverino W."/>
            <person name="Cavagnaro P."/>
            <person name="Yildiz M."/>
            <person name="Macko-Podgorni A."/>
            <person name="Moranska E."/>
            <person name="Grzebelus E."/>
            <person name="Grzebelus D."/>
            <person name="Ashrafi H."/>
            <person name="Zheng Z."/>
            <person name="Cheng S."/>
            <person name="Spooner D."/>
            <person name="Van Deynze A."/>
            <person name="Simon P."/>
        </authorList>
    </citation>
    <scope>NUCLEOTIDE SEQUENCE [LARGE SCALE GENOMIC DNA]</scope>
    <source>
        <tissue evidence="1">Leaf</tissue>
    </source>
</reference>
<dbReference type="AlphaFoldDB" id="A0A166D3F2"/>
<dbReference type="Gene3D" id="1.10.10.60">
    <property type="entry name" value="Homeodomain-like"/>
    <property type="match status" value="1"/>
</dbReference>
<gene>
    <name evidence="1" type="ORF">DCAR_005507</name>
</gene>
<accession>A0A166D3F2</accession>
<evidence type="ECO:0008006" key="2">
    <source>
        <dbReference type="Google" id="ProtNLM"/>
    </source>
</evidence>
<sequence length="925" mass="102453">MIGGKVVLTYKRKRSSVRTSPVREDGCPRSYSSDQISIESYENRVCELQDQSNDSEHLKTRNWLSTVIEAQDTPESLEVCKSSTRNLKKHVEESAFRDTSSSHDKLGISCERISEKNISTELSSNDHPSMMELCMNSVRSCADGLNHESSASQSMNTYIGKNSDILSIKSLNEKNCASKCVDGSELNELDVKERALLAKGITANICGNILKRTRFSPLFIFRRRSKIEKIANVIDEEKKSLLEEDKGASLDKGVSSSQYKTSICEAVTGEDCLVDPLRDLNQPEVARQDICSPYAQADSIAGILTANHVEETPCMEKDISKDITPLATDQADPSATCARISSNIGNEDLFCAAAAETEQQTSSIKNDFVNNKSQFVSSDNVEGKIFDRTRSEGSPGYTELAAIPPGTDCLHWHSINIVYIGIPSILALNLNKSKYLQFRVKVECYVICSTLRLFWCQVMAGSCGVLNCNVSLDLRSNENRIPTISEAHRDSKDSTSSNAPILQQLAPRGQLLDLLNPKVGELSFVHHADVKGSSTLVKDGSGEFISEYMGAASENNYQQHEAIAYRASEESRLFSLEQGRSQPRFAARSADFLGLSLLPEPRCVYAPNACNFVGRTSEFVQEAHSQLSSVQRSSLVRHELMLDNVVTRAGAVNGKRSCFFDNFQRPTTWSEEELDFLWIGVRRHGRGNWNTMLMDPRLHFLLWRSPQELAQRWDEEQSKHFSGISPFHGKHFRPTDIHKRNYFHSRAGFPMEGLADEVQFSLGDSNACHLDNNVPVNNCQINGIEQIRGPYTSMNTLHTKHYDKYCRGKYGSTSISGTEISSADGATSGLTTKGNLPHWLREAVNVPPSIHPPGMQFVNQTYPAYSAVGNLTEACTIGTLGSRNGVSASSGTDQCHANGQKDDLIVIDSDASSEETISDDHNTRH</sequence>
<dbReference type="Gramene" id="KZN04670">
    <property type="protein sequence ID" value="KZN04670"/>
    <property type="gene ID" value="DCAR_005507"/>
</dbReference>
<proteinExistence type="predicted"/>
<protein>
    <recommendedName>
        <fullName evidence="2">Myb-like domain-containing protein</fullName>
    </recommendedName>
</protein>
<evidence type="ECO:0000313" key="1">
    <source>
        <dbReference type="EMBL" id="KZN04670.1"/>
    </source>
</evidence>
<comment type="caution">
    <text evidence="1">The sequence shown here is derived from an EMBL/GenBank/DDBJ whole genome shotgun (WGS) entry which is preliminary data.</text>
</comment>
<dbReference type="EMBL" id="LNRQ01000002">
    <property type="protein sequence ID" value="KZN04670.1"/>
    <property type="molecule type" value="Genomic_DNA"/>
</dbReference>
<dbReference type="InterPro" id="IPR009057">
    <property type="entry name" value="Homeodomain-like_sf"/>
</dbReference>
<dbReference type="CDD" id="cd11660">
    <property type="entry name" value="SANT_TRF"/>
    <property type="match status" value="1"/>
</dbReference>